<protein>
    <submittedName>
        <fullName evidence="2">Glyoxalase</fullName>
    </submittedName>
</protein>
<name>A0A255YHZ6_9SPHN</name>
<dbReference type="RefSeq" id="WP_094473669.1">
    <property type="nucleotide sequence ID" value="NZ_NOXT01000107.1"/>
</dbReference>
<dbReference type="Proteomes" id="UP000216991">
    <property type="component" value="Unassembled WGS sequence"/>
</dbReference>
<evidence type="ECO:0000259" key="1">
    <source>
        <dbReference type="PROSITE" id="PS51819"/>
    </source>
</evidence>
<dbReference type="SUPFAM" id="SSF54593">
    <property type="entry name" value="Glyoxalase/Bleomycin resistance protein/Dihydroxybiphenyl dioxygenase"/>
    <property type="match status" value="1"/>
</dbReference>
<dbReference type="Pfam" id="PF18029">
    <property type="entry name" value="Glyoxalase_6"/>
    <property type="match status" value="1"/>
</dbReference>
<sequence>MGVEGIGGIFFRARDPDGLSAWYKAHLNIGAGCNAHAMGPVDEWAWMTMAGPLVFAPFPADTAYFAADKAFMINLRVSGIEALIAGLRAAGIAVETRAEWDAPETGRFARLHDPEGNAIELWQPPG</sequence>
<dbReference type="PROSITE" id="PS51819">
    <property type="entry name" value="VOC"/>
    <property type="match status" value="1"/>
</dbReference>
<reference evidence="2 3" key="1">
    <citation type="submission" date="2017-07" db="EMBL/GenBank/DDBJ databases">
        <title>Sandarakinorhabdus cyanobacteriorum sp. nov., a novel bacterium isolated from cyanobacterial aggregates in a eutrophic lake.</title>
        <authorList>
            <person name="Cai H."/>
        </authorList>
    </citation>
    <scope>NUCLEOTIDE SEQUENCE [LARGE SCALE GENOMIC DNA]</scope>
    <source>
        <strain evidence="2 3">TH057</strain>
    </source>
</reference>
<feature type="domain" description="VOC" evidence="1">
    <location>
        <begin position="5"/>
        <end position="124"/>
    </location>
</feature>
<comment type="caution">
    <text evidence="2">The sequence shown here is derived from an EMBL/GenBank/DDBJ whole genome shotgun (WGS) entry which is preliminary data.</text>
</comment>
<keyword evidence="3" id="KW-1185">Reference proteome</keyword>
<evidence type="ECO:0000313" key="3">
    <source>
        <dbReference type="Proteomes" id="UP000216991"/>
    </source>
</evidence>
<dbReference type="EMBL" id="NOXT01000107">
    <property type="protein sequence ID" value="OYQ28866.1"/>
    <property type="molecule type" value="Genomic_DNA"/>
</dbReference>
<dbReference type="CDD" id="cd06587">
    <property type="entry name" value="VOC"/>
    <property type="match status" value="1"/>
</dbReference>
<organism evidence="2 3">
    <name type="scientific">Sandarakinorhabdus cyanobacteriorum</name>
    <dbReference type="NCBI Taxonomy" id="1981098"/>
    <lineage>
        <taxon>Bacteria</taxon>
        <taxon>Pseudomonadati</taxon>
        <taxon>Pseudomonadota</taxon>
        <taxon>Alphaproteobacteria</taxon>
        <taxon>Sphingomonadales</taxon>
        <taxon>Sphingosinicellaceae</taxon>
        <taxon>Sandarakinorhabdus</taxon>
    </lineage>
</organism>
<dbReference type="InterPro" id="IPR029068">
    <property type="entry name" value="Glyas_Bleomycin-R_OHBP_Dase"/>
</dbReference>
<dbReference type="OrthoDB" id="9799428at2"/>
<gene>
    <name evidence="2" type="ORF">CHU93_08290</name>
</gene>
<dbReference type="InterPro" id="IPR041581">
    <property type="entry name" value="Glyoxalase_6"/>
</dbReference>
<dbReference type="Gene3D" id="3.10.180.10">
    <property type="entry name" value="2,3-Dihydroxybiphenyl 1,2-Dioxygenase, domain 1"/>
    <property type="match status" value="1"/>
</dbReference>
<accession>A0A255YHZ6</accession>
<evidence type="ECO:0000313" key="2">
    <source>
        <dbReference type="EMBL" id="OYQ28866.1"/>
    </source>
</evidence>
<proteinExistence type="predicted"/>
<dbReference type="InterPro" id="IPR037523">
    <property type="entry name" value="VOC_core"/>
</dbReference>
<dbReference type="AlphaFoldDB" id="A0A255YHZ6"/>